<accession>A0A452XID8</accession>
<name>A0A452XID8_AEGTS</name>
<feature type="region of interest" description="Disordered" evidence="1">
    <location>
        <begin position="1"/>
        <end position="23"/>
    </location>
</feature>
<reference evidence="2" key="3">
    <citation type="journal article" date="2017" name="Nature">
        <title>Genome sequence of the progenitor of the wheat D genome Aegilops tauschii.</title>
        <authorList>
            <person name="Luo M.C."/>
            <person name="Gu Y.Q."/>
            <person name="Puiu D."/>
            <person name="Wang H."/>
            <person name="Twardziok S.O."/>
            <person name="Deal K.R."/>
            <person name="Huo N."/>
            <person name="Zhu T."/>
            <person name="Wang L."/>
            <person name="Wang Y."/>
            <person name="McGuire P.E."/>
            <person name="Liu S."/>
            <person name="Long H."/>
            <person name="Ramasamy R.K."/>
            <person name="Rodriguez J.C."/>
            <person name="Van S.L."/>
            <person name="Yuan L."/>
            <person name="Wang Z."/>
            <person name="Xia Z."/>
            <person name="Xiao L."/>
            <person name="Anderson O.D."/>
            <person name="Ouyang S."/>
            <person name="Liang Y."/>
            <person name="Zimin A.V."/>
            <person name="Pertea G."/>
            <person name="Qi P."/>
            <person name="Bennetzen J.L."/>
            <person name="Dai X."/>
            <person name="Dawson M.W."/>
            <person name="Muller H.G."/>
            <person name="Kugler K."/>
            <person name="Rivarola-Duarte L."/>
            <person name="Spannagl M."/>
            <person name="Mayer K.F.X."/>
            <person name="Lu F.H."/>
            <person name="Bevan M.W."/>
            <person name="Leroy P."/>
            <person name="Li P."/>
            <person name="You F.M."/>
            <person name="Sun Q."/>
            <person name="Liu Z."/>
            <person name="Lyons E."/>
            <person name="Wicker T."/>
            <person name="Salzberg S.L."/>
            <person name="Devos K.M."/>
            <person name="Dvorak J."/>
        </authorList>
    </citation>
    <scope>NUCLEOTIDE SEQUENCE [LARGE SCALE GENOMIC DNA]</scope>
    <source>
        <strain evidence="2">cv. AL8/78</strain>
    </source>
</reference>
<keyword evidence="3" id="KW-1185">Reference proteome</keyword>
<dbReference type="Proteomes" id="UP000015105">
    <property type="component" value="Chromosome 1D"/>
</dbReference>
<reference evidence="2" key="4">
    <citation type="submission" date="2019-03" db="UniProtKB">
        <authorList>
            <consortium name="EnsemblPlants"/>
        </authorList>
    </citation>
    <scope>IDENTIFICATION</scope>
</reference>
<evidence type="ECO:0000313" key="2">
    <source>
        <dbReference type="EnsemblPlants" id="AET1Gv20011200.4"/>
    </source>
</evidence>
<organism evidence="2 3">
    <name type="scientific">Aegilops tauschii subsp. strangulata</name>
    <name type="common">Goatgrass</name>
    <dbReference type="NCBI Taxonomy" id="200361"/>
    <lineage>
        <taxon>Eukaryota</taxon>
        <taxon>Viridiplantae</taxon>
        <taxon>Streptophyta</taxon>
        <taxon>Embryophyta</taxon>
        <taxon>Tracheophyta</taxon>
        <taxon>Spermatophyta</taxon>
        <taxon>Magnoliopsida</taxon>
        <taxon>Liliopsida</taxon>
        <taxon>Poales</taxon>
        <taxon>Poaceae</taxon>
        <taxon>BOP clade</taxon>
        <taxon>Pooideae</taxon>
        <taxon>Triticodae</taxon>
        <taxon>Triticeae</taxon>
        <taxon>Triticinae</taxon>
        <taxon>Aegilops</taxon>
    </lineage>
</organism>
<reference evidence="3" key="2">
    <citation type="journal article" date="2017" name="Nat. Plants">
        <title>The Aegilops tauschii genome reveals multiple impacts of transposons.</title>
        <authorList>
            <person name="Zhao G."/>
            <person name="Zou C."/>
            <person name="Li K."/>
            <person name="Wang K."/>
            <person name="Li T."/>
            <person name="Gao L."/>
            <person name="Zhang X."/>
            <person name="Wang H."/>
            <person name="Yang Z."/>
            <person name="Liu X."/>
            <person name="Jiang W."/>
            <person name="Mao L."/>
            <person name="Kong X."/>
            <person name="Jiao Y."/>
            <person name="Jia J."/>
        </authorList>
    </citation>
    <scope>NUCLEOTIDE SEQUENCE [LARGE SCALE GENOMIC DNA]</scope>
    <source>
        <strain evidence="3">cv. AL8/78</strain>
    </source>
</reference>
<protein>
    <submittedName>
        <fullName evidence="2">Uncharacterized protein</fullName>
    </submittedName>
</protein>
<proteinExistence type="predicted"/>
<reference evidence="2" key="5">
    <citation type="journal article" date="2021" name="G3 (Bethesda)">
        <title>Aegilops tauschii genome assembly Aet v5.0 features greater sequence contiguity and improved annotation.</title>
        <authorList>
            <person name="Wang L."/>
            <person name="Zhu T."/>
            <person name="Rodriguez J.C."/>
            <person name="Deal K.R."/>
            <person name="Dubcovsky J."/>
            <person name="McGuire P.E."/>
            <person name="Lux T."/>
            <person name="Spannagl M."/>
            <person name="Mayer K.F.X."/>
            <person name="Baldrich P."/>
            <person name="Meyers B.C."/>
            <person name="Huo N."/>
            <person name="Gu Y.Q."/>
            <person name="Zhou H."/>
            <person name="Devos K.M."/>
            <person name="Bennetzen J.L."/>
            <person name="Unver T."/>
            <person name="Budak H."/>
            <person name="Gulick P.J."/>
            <person name="Galiba G."/>
            <person name="Kalapos B."/>
            <person name="Nelson D.R."/>
            <person name="Li P."/>
            <person name="You F.M."/>
            <person name="Luo M.C."/>
            <person name="Dvorak J."/>
        </authorList>
    </citation>
    <scope>NUCLEOTIDE SEQUENCE [LARGE SCALE GENOMIC DNA]</scope>
    <source>
        <strain evidence="2">cv. AL8/78</strain>
    </source>
</reference>
<reference evidence="3" key="1">
    <citation type="journal article" date="2014" name="Science">
        <title>Ancient hybridizations among the ancestral genomes of bread wheat.</title>
        <authorList>
            <consortium name="International Wheat Genome Sequencing Consortium,"/>
            <person name="Marcussen T."/>
            <person name="Sandve S.R."/>
            <person name="Heier L."/>
            <person name="Spannagl M."/>
            <person name="Pfeifer M."/>
            <person name="Jakobsen K.S."/>
            <person name="Wulff B.B."/>
            <person name="Steuernagel B."/>
            <person name="Mayer K.F."/>
            <person name="Olsen O.A."/>
        </authorList>
    </citation>
    <scope>NUCLEOTIDE SEQUENCE [LARGE SCALE GENOMIC DNA]</scope>
    <source>
        <strain evidence="3">cv. AL8/78</strain>
    </source>
</reference>
<evidence type="ECO:0000313" key="3">
    <source>
        <dbReference type="Proteomes" id="UP000015105"/>
    </source>
</evidence>
<dbReference type="AlphaFoldDB" id="A0A452XID8"/>
<dbReference type="Gramene" id="AET1Gv20011200.4">
    <property type="protein sequence ID" value="AET1Gv20011200.4"/>
    <property type="gene ID" value="AET1Gv20011200"/>
</dbReference>
<sequence>MAADTEAKPSSRNFHSTYEEKKTVHQGGFLARFSSTYHPFLTQKHRKRPYLLGPERVVGQEYVV</sequence>
<evidence type="ECO:0000256" key="1">
    <source>
        <dbReference type="SAM" id="MobiDB-lite"/>
    </source>
</evidence>
<dbReference type="EnsemblPlants" id="AET1Gv20011200.4">
    <property type="protein sequence ID" value="AET1Gv20011200.4"/>
    <property type="gene ID" value="AET1Gv20011200"/>
</dbReference>